<protein>
    <submittedName>
        <fullName evidence="1">Uncharacterized protein</fullName>
    </submittedName>
</protein>
<organism evidence="1 2">
    <name type="scientific">Multifurca ochricompacta</name>
    <dbReference type="NCBI Taxonomy" id="376703"/>
    <lineage>
        <taxon>Eukaryota</taxon>
        <taxon>Fungi</taxon>
        <taxon>Dikarya</taxon>
        <taxon>Basidiomycota</taxon>
        <taxon>Agaricomycotina</taxon>
        <taxon>Agaricomycetes</taxon>
        <taxon>Russulales</taxon>
        <taxon>Russulaceae</taxon>
        <taxon>Multifurca</taxon>
    </lineage>
</organism>
<keyword evidence="2" id="KW-1185">Reference proteome</keyword>
<evidence type="ECO:0000313" key="2">
    <source>
        <dbReference type="Proteomes" id="UP001203297"/>
    </source>
</evidence>
<gene>
    <name evidence="1" type="ORF">B0F90DRAFT_869781</name>
</gene>
<sequence length="172" mass="18892">MICQHSKIMTNCPSTFSTKQREGLEYVWGMCAILLGLSNKWRPGLLLPVPSFDLRRVYTVHLLCSSLNSTCLYWPILRDCAIGLNPLTGTCGNDLVWGRSKRCLSARAWRSDPVQIAGHRQTRQWGGGGGSTSSHRLCPSVVTDISQFLSSLQESFCLGLSTTALALAESVD</sequence>
<accession>A0AAD4M2Y5</accession>
<proteinExistence type="predicted"/>
<comment type="caution">
    <text evidence="1">The sequence shown here is derived from an EMBL/GenBank/DDBJ whole genome shotgun (WGS) entry which is preliminary data.</text>
</comment>
<evidence type="ECO:0000313" key="1">
    <source>
        <dbReference type="EMBL" id="KAI0297796.1"/>
    </source>
</evidence>
<dbReference type="AlphaFoldDB" id="A0AAD4M2Y5"/>
<name>A0AAD4M2Y5_9AGAM</name>
<dbReference type="EMBL" id="WTXG01000034">
    <property type="protein sequence ID" value="KAI0297796.1"/>
    <property type="molecule type" value="Genomic_DNA"/>
</dbReference>
<dbReference type="Proteomes" id="UP001203297">
    <property type="component" value="Unassembled WGS sequence"/>
</dbReference>
<reference evidence="1" key="1">
    <citation type="journal article" date="2022" name="New Phytol.">
        <title>Evolutionary transition to the ectomycorrhizal habit in the genomes of a hyperdiverse lineage of mushroom-forming fungi.</title>
        <authorList>
            <person name="Looney B."/>
            <person name="Miyauchi S."/>
            <person name="Morin E."/>
            <person name="Drula E."/>
            <person name="Courty P.E."/>
            <person name="Kohler A."/>
            <person name="Kuo A."/>
            <person name="LaButti K."/>
            <person name="Pangilinan J."/>
            <person name="Lipzen A."/>
            <person name="Riley R."/>
            <person name="Andreopoulos W."/>
            <person name="He G."/>
            <person name="Johnson J."/>
            <person name="Nolan M."/>
            <person name="Tritt A."/>
            <person name="Barry K.W."/>
            <person name="Grigoriev I.V."/>
            <person name="Nagy L.G."/>
            <person name="Hibbett D."/>
            <person name="Henrissat B."/>
            <person name="Matheny P.B."/>
            <person name="Labbe J."/>
            <person name="Martin F.M."/>
        </authorList>
    </citation>
    <scope>NUCLEOTIDE SEQUENCE</scope>
    <source>
        <strain evidence="1">BPL690</strain>
    </source>
</reference>